<dbReference type="RefSeq" id="WP_147555829.1">
    <property type="nucleotide sequence ID" value="NZ_VOWJ01000031.1"/>
</dbReference>
<feature type="domain" description="Cytochrome c" evidence="6">
    <location>
        <begin position="17"/>
        <end position="100"/>
    </location>
</feature>
<evidence type="ECO:0000313" key="8">
    <source>
        <dbReference type="Proteomes" id="UP000321629"/>
    </source>
</evidence>
<dbReference type="AlphaFoldDB" id="A0A5C7E0K1"/>
<keyword evidence="1 4" id="KW-0349">Heme</keyword>
<gene>
    <name evidence="7" type="ORF">FPD38_06025</name>
</gene>
<accession>A0A5C7E0K1</accession>
<proteinExistence type="predicted"/>
<comment type="caution">
    <text evidence="7">The sequence shown here is derived from an EMBL/GenBank/DDBJ whole genome shotgun (WGS) entry which is preliminary data.</text>
</comment>
<dbReference type="GO" id="GO:0046872">
    <property type="term" value="F:metal ion binding"/>
    <property type="evidence" value="ECO:0007669"/>
    <property type="project" value="UniProtKB-KW"/>
</dbReference>
<evidence type="ECO:0000256" key="2">
    <source>
        <dbReference type="ARBA" id="ARBA00022723"/>
    </source>
</evidence>
<dbReference type="Proteomes" id="UP000321629">
    <property type="component" value="Unassembled WGS sequence"/>
</dbReference>
<dbReference type="PROSITE" id="PS51007">
    <property type="entry name" value="CYTC"/>
    <property type="match status" value="1"/>
</dbReference>
<evidence type="ECO:0000259" key="6">
    <source>
        <dbReference type="PROSITE" id="PS51007"/>
    </source>
</evidence>
<dbReference type="GO" id="GO:0020037">
    <property type="term" value="F:heme binding"/>
    <property type="evidence" value="ECO:0007669"/>
    <property type="project" value="InterPro"/>
</dbReference>
<name>A0A5C7E0K1_9BACT</name>
<keyword evidence="3 4" id="KW-0408">Iron</keyword>
<evidence type="ECO:0000256" key="5">
    <source>
        <dbReference type="SAM" id="SignalP"/>
    </source>
</evidence>
<feature type="signal peptide" evidence="5">
    <location>
        <begin position="1"/>
        <end position="19"/>
    </location>
</feature>
<dbReference type="SUPFAM" id="SSF46626">
    <property type="entry name" value="Cytochrome c"/>
    <property type="match status" value="1"/>
</dbReference>
<sequence>MKKLVVLSALACLGVSAYAADGAALYKKCAVCHGAKADKVYLNKVPALNSVASAERIQYMKEYSEGKRNAYGQGAIMKINLKGLTEEDFKAIDAYIETLKK</sequence>
<organism evidence="7 8">
    <name type="scientific">Campylobacter volucris</name>
    <dbReference type="NCBI Taxonomy" id="1031542"/>
    <lineage>
        <taxon>Bacteria</taxon>
        <taxon>Pseudomonadati</taxon>
        <taxon>Campylobacterota</taxon>
        <taxon>Epsilonproteobacteria</taxon>
        <taxon>Campylobacterales</taxon>
        <taxon>Campylobacteraceae</taxon>
        <taxon>Campylobacter</taxon>
    </lineage>
</organism>
<keyword evidence="2 4" id="KW-0479">Metal-binding</keyword>
<evidence type="ECO:0000256" key="1">
    <source>
        <dbReference type="ARBA" id="ARBA00022617"/>
    </source>
</evidence>
<dbReference type="InterPro" id="IPR009056">
    <property type="entry name" value="Cyt_c-like_dom"/>
</dbReference>
<dbReference type="Gene3D" id="1.10.760.10">
    <property type="entry name" value="Cytochrome c-like domain"/>
    <property type="match status" value="1"/>
</dbReference>
<dbReference type="Pfam" id="PF00034">
    <property type="entry name" value="Cytochrom_C"/>
    <property type="match status" value="1"/>
</dbReference>
<feature type="chain" id="PRO_5023016519" evidence="5">
    <location>
        <begin position="20"/>
        <end position="101"/>
    </location>
</feature>
<dbReference type="EMBL" id="VOWJ01000031">
    <property type="protein sequence ID" value="TXE86208.1"/>
    <property type="molecule type" value="Genomic_DNA"/>
</dbReference>
<dbReference type="GO" id="GO:0009055">
    <property type="term" value="F:electron transfer activity"/>
    <property type="evidence" value="ECO:0007669"/>
    <property type="project" value="InterPro"/>
</dbReference>
<protein>
    <submittedName>
        <fullName evidence="7">C-type cytochrome</fullName>
    </submittedName>
</protein>
<evidence type="ECO:0000313" key="7">
    <source>
        <dbReference type="EMBL" id="TXE86208.1"/>
    </source>
</evidence>
<evidence type="ECO:0000256" key="4">
    <source>
        <dbReference type="PROSITE-ProRule" id="PRU00433"/>
    </source>
</evidence>
<reference evidence="7 8" key="1">
    <citation type="submission" date="2019-07" db="EMBL/GenBank/DDBJ databases">
        <title>Rapid identification of Enteric Bacteria from Whole Genome Sequences (WGS) using Average Nucleotide Identity (ANI).</title>
        <authorList>
            <person name="Lane C."/>
        </authorList>
    </citation>
    <scope>NUCLEOTIDE SEQUENCE [LARGE SCALE GENOMIC DNA]</scope>
    <source>
        <strain evidence="7 8">2016D-0084</strain>
    </source>
</reference>
<dbReference type="InterPro" id="IPR036909">
    <property type="entry name" value="Cyt_c-like_dom_sf"/>
</dbReference>
<keyword evidence="5" id="KW-0732">Signal</keyword>
<evidence type="ECO:0000256" key="3">
    <source>
        <dbReference type="ARBA" id="ARBA00023004"/>
    </source>
</evidence>